<dbReference type="GO" id="GO:0045259">
    <property type="term" value="C:proton-transporting ATP synthase complex"/>
    <property type="evidence" value="ECO:0007669"/>
    <property type="project" value="UniProtKB-KW"/>
</dbReference>
<keyword evidence="7 12" id="KW-0375">Hydrogen ion transport</keyword>
<gene>
    <name evidence="13" type="primary">ATP8</name>
</gene>
<comment type="subunit">
    <text evidence="3">F-type ATPases have 2 components, CF(1) - the catalytic core - and CF(0) - the membrane proton channel.</text>
</comment>
<dbReference type="Pfam" id="PF00895">
    <property type="entry name" value="ATP-synt_8"/>
    <property type="match status" value="1"/>
</dbReference>
<dbReference type="GO" id="GO:0031966">
    <property type="term" value="C:mitochondrial membrane"/>
    <property type="evidence" value="ECO:0007669"/>
    <property type="project" value="UniProtKB-SubCell"/>
</dbReference>
<sequence length="53" mass="6258">MPQMMPMSWFTLFTMFSATLILFALTNYYTKVPASSLLTTKKTIMTKTLNWKW</sequence>
<keyword evidence="6 12" id="KW-0812">Transmembrane</keyword>
<evidence type="ECO:0000256" key="10">
    <source>
        <dbReference type="ARBA" id="ARBA00023128"/>
    </source>
</evidence>
<keyword evidence="8" id="KW-1133">Transmembrane helix</keyword>
<evidence type="ECO:0000256" key="4">
    <source>
        <dbReference type="ARBA" id="ARBA00022448"/>
    </source>
</evidence>
<evidence type="ECO:0000256" key="6">
    <source>
        <dbReference type="ARBA" id="ARBA00022692"/>
    </source>
</evidence>
<evidence type="ECO:0000256" key="5">
    <source>
        <dbReference type="ARBA" id="ARBA00022547"/>
    </source>
</evidence>
<geneLocation type="mitochondrion" evidence="13"/>
<keyword evidence="4 12" id="KW-0813">Transport</keyword>
<evidence type="ECO:0000256" key="12">
    <source>
        <dbReference type="RuleBase" id="RU003661"/>
    </source>
</evidence>
<evidence type="ECO:0000256" key="8">
    <source>
        <dbReference type="ARBA" id="ARBA00022989"/>
    </source>
</evidence>
<evidence type="ECO:0000256" key="3">
    <source>
        <dbReference type="ARBA" id="ARBA00011291"/>
    </source>
</evidence>
<dbReference type="EMBL" id="OM991408">
    <property type="protein sequence ID" value="URX54074.1"/>
    <property type="molecule type" value="Genomic_DNA"/>
</dbReference>
<protein>
    <recommendedName>
        <fullName evidence="12">ATP synthase complex subunit 8</fullName>
    </recommendedName>
</protein>
<evidence type="ECO:0000256" key="2">
    <source>
        <dbReference type="ARBA" id="ARBA00008892"/>
    </source>
</evidence>
<evidence type="ECO:0000256" key="11">
    <source>
        <dbReference type="ARBA" id="ARBA00023136"/>
    </source>
</evidence>
<dbReference type="AlphaFoldDB" id="A0A8X8M343"/>
<name>A0A8X8M343_9NEOP</name>
<proteinExistence type="inferred from homology"/>
<evidence type="ECO:0000256" key="1">
    <source>
        <dbReference type="ARBA" id="ARBA00004304"/>
    </source>
</evidence>
<dbReference type="GO" id="GO:0015986">
    <property type="term" value="P:proton motive force-driven ATP synthesis"/>
    <property type="evidence" value="ECO:0007669"/>
    <property type="project" value="InterPro"/>
</dbReference>
<dbReference type="GO" id="GO:0015078">
    <property type="term" value="F:proton transmembrane transporter activity"/>
    <property type="evidence" value="ECO:0007669"/>
    <property type="project" value="InterPro"/>
</dbReference>
<evidence type="ECO:0000313" key="13">
    <source>
        <dbReference type="EMBL" id="URX54074.1"/>
    </source>
</evidence>
<keyword evidence="11" id="KW-0472">Membrane</keyword>
<evidence type="ECO:0000256" key="7">
    <source>
        <dbReference type="ARBA" id="ARBA00022781"/>
    </source>
</evidence>
<comment type="subcellular location">
    <subcellularLocation>
        <location evidence="1 12">Mitochondrion membrane</location>
        <topology evidence="1 12">Single-pass membrane protein</topology>
    </subcellularLocation>
</comment>
<dbReference type="InterPro" id="IPR001421">
    <property type="entry name" value="ATP8_metazoa"/>
</dbReference>
<keyword evidence="5 12" id="KW-0138">CF(0)</keyword>
<evidence type="ECO:0000256" key="9">
    <source>
        <dbReference type="ARBA" id="ARBA00023065"/>
    </source>
</evidence>
<accession>A0A8X8M343</accession>
<reference evidence="13" key="1">
    <citation type="journal article" date="2022" name="Mol. Biol. Evol.">
        <title>Molecular phylogeny reveals the past transoceanic voyages of drywood termites (Isoptera, Kalotermitidae).</title>
        <authorList>
            <person name="Bucek A."/>
            <person name="Wang M."/>
            <person name="Sobotnik J."/>
            <person name="Hellemans S."/>
            <person name="Sillam-Dusses D."/>
            <person name="Mizumoto N."/>
            <person name="Stiblik P."/>
            <person name="Clitheroe C."/>
            <person name="Lu T."/>
            <person name="Gonzalez Plaza J.J."/>
            <person name="Mohagan A."/>
            <person name="Rafanomezantsoa J.J."/>
            <person name="Fisher B."/>
            <person name="Engel M.S."/>
            <person name="Roisin Y."/>
            <person name="Evans T.A."/>
            <person name="Scheffrahn R."/>
            <person name="Bourguignon T."/>
        </authorList>
    </citation>
    <scope>NUCLEOTIDE SEQUENCE</scope>
    <source>
        <strain evidence="13">Phi10</strain>
    </source>
</reference>
<comment type="similarity">
    <text evidence="2 12">Belongs to the ATPase protein 8 family.</text>
</comment>
<keyword evidence="9 12" id="KW-0406">Ion transport</keyword>
<organism evidence="13">
    <name type="scientific">Neotermes sp. 2 AB-2022a</name>
    <dbReference type="NCBI Taxonomy" id="2942740"/>
    <lineage>
        <taxon>Eukaryota</taxon>
        <taxon>Metazoa</taxon>
        <taxon>Ecdysozoa</taxon>
        <taxon>Arthropoda</taxon>
        <taxon>Hexapoda</taxon>
        <taxon>Insecta</taxon>
        <taxon>Pterygota</taxon>
        <taxon>Neoptera</taxon>
        <taxon>Polyneoptera</taxon>
        <taxon>Dictyoptera</taxon>
        <taxon>Blattodea</taxon>
        <taxon>Blattoidea</taxon>
        <taxon>Termitoidae</taxon>
        <taxon>Kalotermitidae</taxon>
        <taxon>Neotermitinae</taxon>
        <taxon>Neotermes</taxon>
    </lineage>
</organism>
<keyword evidence="10 12" id="KW-0496">Mitochondrion</keyword>